<protein>
    <submittedName>
        <fullName evidence="1">Uncharacterized protein</fullName>
    </submittedName>
</protein>
<evidence type="ECO:0000313" key="2">
    <source>
        <dbReference type="Proteomes" id="UP000596857"/>
    </source>
</evidence>
<name>A0ABX1YPI8_9BACL</name>
<comment type="caution">
    <text evidence="1">The sequence shown here is derived from an EMBL/GenBank/DDBJ whole genome shotgun (WGS) entry which is preliminary data.</text>
</comment>
<dbReference type="Proteomes" id="UP000596857">
    <property type="component" value="Unassembled WGS sequence"/>
</dbReference>
<keyword evidence="2" id="KW-1185">Reference proteome</keyword>
<gene>
    <name evidence="1" type="ORF">GC101_29355</name>
</gene>
<accession>A0ABX1YPI8</accession>
<dbReference type="EMBL" id="WHOB01000089">
    <property type="protein sequence ID" value="NOU82975.1"/>
    <property type="molecule type" value="Genomic_DNA"/>
</dbReference>
<sequence length="88" mass="9978">MNNSPVITGRIIEIHANRVLTQQGDTISTYHPRYYILPEAETWTPAEFDLNEAPVIQLGGNGGASVPKRRWKAMMPWFTPQKKSANRI</sequence>
<proteinExistence type="predicted"/>
<reference evidence="1 2" key="1">
    <citation type="submission" date="2019-10" db="EMBL/GenBank/DDBJ databases">
        <title>Description of Paenibacillus terricola sp. nov.</title>
        <authorList>
            <person name="Carlier A."/>
            <person name="Qi S."/>
        </authorList>
    </citation>
    <scope>NUCLEOTIDE SEQUENCE [LARGE SCALE GENOMIC DNA]</scope>
    <source>
        <strain evidence="1 2">LMG 31459</strain>
    </source>
</reference>
<dbReference type="RefSeq" id="WP_171720240.1">
    <property type="nucleotide sequence ID" value="NZ_WHOB01000089.1"/>
</dbReference>
<evidence type="ECO:0000313" key="1">
    <source>
        <dbReference type="EMBL" id="NOU82975.1"/>
    </source>
</evidence>
<organism evidence="1 2">
    <name type="scientific">Paenibacillus phytohabitans</name>
    <dbReference type="NCBI Taxonomy" id="2654978"/>
    <lineage>
        <taxon>Bacteria</taxon>
        <taxon>Bacillati</taxon>
        <taxon>Bacillota</taxon>
        <taxon>Bacilli</taxon>
        <taxon>Bacillales</taxon>
        <taxon>Paenibacillaceae</taxon>
        <taxon>Paenibacillus</taxon>
    </lineage>
</organism>